<dbReference type="EMBL" id="JBHTJS010000002">
    <property type="protein sequence ID" value="MFD1006689.1"/>
    <property type="molecule type" value="Genomic_DNA"/>
</dbReference>
<protein>
    <submittedName>
        <fullName evidence="2">TAXI family TRAP transporter solute-binding subunit</fullName>
    </submittedName>
</protein>
<dbReference type="PROSITE" id="PS51257">
    <property type="entry name" value="PROKAR_LIPOPROTEIN"/>
    <property type="match status" value="1"/>
</dbReference>
<dbReference type="RefSeq" id="WP_379556615.1">
    <property type="nucleotide sequence ID" value="NZ_JBHTJS010000002.1"/>
</dbReference>
<feature type="signal peptide" evidence="1">
    <location>
        <begin position="1"/>
        <end position="22"/>
    </location>
</feature>
<evidence type="ECO:0000313" key="2">
    <source>
        <dbReference type="EMBL" id="MFD1006689.1"/>
    </source>
</evidence>
<proteinExistence type="predicted"/>
<dbReference type="PANTHER" id="PTHR42941">
    <property type="entry name" value="SLL1037 PROTEIN"/>
    <property type="match status" value="1"/>
</dbReference>
<organism evidence="2 3">
    <name type="scientific">Oceanisphaera ostreae</name>
    <dbReference type="NCBI Taxonomy" id="914151"/>
    <lineage>
        <taxon>Bacteria</taxon>
        <taxon>Pseudomonadati</taxon>
        <taxon>Pseudomonadota</taxon>
        <taxon>Gammaproteobacteria</taxon>
        <taxon>Aeromonadales</taxon>
        <taxon>Aeromonadaceae</taxon>
        <taxon>Oceanisphaera</taxon>
    </lineage>
</organism>
<dbReference type="Proteomes" id="UP001597048">
    <property type="component" value="Unassembled WGS sequence"/>
</dbReference>
<name>A0ABW3KC56_9GAMM</name>
<dbReference type="PANTHER" id="PTHR42941:SF1">
    <property type="entry name" value="SLL1037 PROTEIN"/>
    <property type="match status" value="1"/>
</dbReference>
<keyword evidence="1" id="KW-0732">Signal</keyword>
<reference evidence="3" key="1">
    <citation type="journal article" date="2019" name="Int. J. Syst. Evol. Microbiol.">
        <title>The Global Catalogue of Microorganisms (GCM) 10K type strain sequencing project: providing services to taxonomists for standard genome sequencing and annotation.</title>
        <authorList>
            <consortium name="The Broad Institute Genomics Platform"/>
            <consortium name="The Broad Institute Genome Sequencing Center for Infectious Disease"/>
            <person name="Wu L."/>
            <person name="Ma J."/>
        </authorList>
    </citation>
    <scope>NUCLEOTIDE SEQUENCE [LARGE SCALE GENOMIC DNA]</scope>
    <source>
        <strain evidence="3">CCUG 60525</strain>
    </source>
</reference>
<sequence length="345" mass="37519">MLNIKRLLAATLTLTLVTITTATLGGCDAQNNKANIAIGPNASTTQQISRLILGAYDLKDTDYNAHSLRFDEALKGVQEGSIDISMAFLGLPTSGVDSLQAATGDVTLLSLPDEVITQIEQRSDYRRFTITQDSYHFLTEDVQTLAAYAVLMANTHTINDEMGYQLAKIMYDQVSEPLPHAQSRYLTLQNALNGGNHLPIHPGAKRFYEEQGLSVNMTVATLDDVTAKREFIFGTGSQGGTYYPLGGELTTRWNKQIPSVNFTNVATQASLENLHSMGEGKIDLGMAVNISAVEALQGVGEFADAPVDNAAFIGQLYPEVFQIVGRTGNHMSNFSYIKKSIKNDN</sequence>
<dbReference type="Pfam" id="PF16868">
    <property type="entry name" value="NMT1_3"/>
    <property type="match status" value="2"/>
</dbReference>
<dbReference type="Gene3D" id="3.40.190.10">
    <property type="entry name" value="Periplasmic binding protein-like II"/>
    <property type="match status" value="2"/>
</dbReference>
<accession>A0ABW3KC56</accession>
<dbReference type="InterPro" id="IPR011852">
    <property type="entry name" value="TRAP_TAXI"/>
</dbReference>
<evidence type="ECO:0000313" key="3">
    <source>
        <dbReference type="Proteomes" id="UP001597048"/>
    </source>
</evidence>
<feature type="chain" id="PRO_5046400641" evidence="1">
    <location>
        <begin position="23"/>
        <end position="345"/>
    </location>
</feature>
<evidence type="ECO:0000256" key="1">
    <source>
        <dbReference type="SAM" id="SignalP"/>
    </source>
</evidence>
<dbReference type="SUPFAM" id="SSF53850">
    <property type="entry name" value="Periplasmic binding protein-like II"/>
    <property type="match status" value="2"/>
</dbReference>
<comment type="caution">
    <text evidence="2">The sequence shown here is derived from an EMBL/GenBank/DDBJ whole genome shotgun (WGS) entry which is preliminary data.</text>
</comment>
<keyword evidence="3" id="KW-1185">Reference proteome</keyword>
<gene>
    <name evidence="2" type="ORF">ACFQ1C_00700</name>
</gene>
<dbReference type="NCBIfam" id="TIGR02122">
    <property type="entry name" value="TRAP_TAXI"/>
    <property type="match status" value="1"/>
</dbReference>